<dbReference type="InterPro" id="IPR013083">
    <property type="entry name" value="Znf_RING/FYVE/PHD"/>
</dbReference>
<dbReference type="Pfam" id="PF13639">
    <property type="entry name" value="zf-RING_2"/>
    <property type="match status" value="1"/>
</dbReference>
<dbReference type="EMBL" id="JBCGBO010000004">
    <property type="protein sequence ID" value="KAK9209239.1"/>
    <property type="molecule type" value="Genomic_DNA"/>
</dbReference>
<evidence type="ECO:0000313" key="4">
    <source>
        <dbReference type="EMBL" id="KAK9209239.1"/>
    </source>
</evidence>
<keyword evidence="2" id="KW-0812">Transmembrane</keyword>
<keyword evidence="1" id="KW-0863">Zinc-finger</keyword>
<dbReference type="AlphaFoldDB" id="A0AAP0MHG4"/>
<dbReference type="InterPro" id="IPR045899">
    <property type="entry name" value="ATL71-like"/>
</dbReference>
<organism evidence="4 5">
    <name type="scientific">Citrus x changshan-huyou</name>
    <dbReference type="NCBI Taxonomy" id="2935761"/>
    <lineage>
        <taxon>Eukaryota</taxon>
        <taxon>Viridiplantae</taxon>
        <taxon>Streptophyta</taxon>
        <taxon>Embryophyta</taxon>
        <taxon>Tracheophyta</taxon>
        <taxon>Spermatophyta</taxon>
        <taxon>Magnoliopsida</taxon>
        <taxon>eudicotyledons</taxon>
        <taxon>Gunneridae</taxon>
        <taxon>Pentapetalae</taxon>
        <taxon>rosids</taxon>
        <taxon>malvids</taxon>
        <taxon>Sapindales</taxon>
        <taxon>Rutaceae</taxon>
        <taxon>Aurantioideae</taxon>
        <taxon>Citrus</taxon>
    </lineage>
</organism>
<dbReference type="PROSITE" id="PS50089">
    <property type="entry name" value="ZF_RING_2"/>
    <property type="match status" value="1"/>
</dbReference>
<keyword evidence="2" id="KW-0472">Membrane</keyword>
<dbReference type="Proteomes" id="UP001428341">
    <property type="component" value="Unassembled WGS sequence"/>
</dbReference>
<dbReference type="SUPFAM" id="SSF57850">
    <property type="entry name" value="RING/U-box"/>
    <property type="match status" value="1"/>
</dbReference>
<accession>A0AAP0MHG4</accession>
<dbReference type="SMART" id="SM00184">
    <property type="entry name" value="RING"/>
    <property type="match status" value="1"/>
</dbReference>
<reference evidence="4 5" key="1">
    <citation type="submission" date="2024-05" db="EMBL/GenBank/DDBJ databases">
        <title>Haplotype-resolved chromosome-level genome assembly of Huyou (Citrus changshanensis).</title>
        <authorList>
            <person name="Miao C."/>
            <person name="Chen W."/>
            <person name="Wu Y."/>
            <person name="Wang L."/>
            <person name="Zhao S."/>
            <person name="Grierson D."/>
            <person name="Xu C."/>
            <person name="Chen K."/>
        </authorList>
    </citation>
    <scope>NUCLEOTIDE SEQUENCE [LARGE SCALE GENOMIC DNA]</scope>
    <source>
        <strain evidence="4">01-14</strain>
        <tissue evidence="4">Leaf</tissue>
    </source>
</reference>
<name>A0AAP0MHG4_9ROSI</name>
<keyword evidence="5" id="KW-1185">Reference proteome</keyword>
<keyword evidence="1" id="KW-0479">Metal-binding</keyword>
<proteinExistence type="predicted"/>
<protein>
    <recommendedName>
        <fullName evidence="3">RING-type domain-containing protein</fullName>
    </recommendedName>
</protein>
<evidence type="ECO:0000313" key="5">
    <source>
        <dbReference type="Proteomes" id="UP001428341"/>
    </source>
</evidence>
<dbReference type="Gene3D" id="3.30.40.10">
    <property type="entry name" value="Zinc/RING finger domain, C3HC4 (zinc finger)"/>
    <property type="match status" value="1"/>
</dbReference>
<dbReference type="GO" id="GO:0008270">
    <property type="term" value="F:zinc ion binding"/>
    <property type="evidence" value="ECO:0007669"/>
    <property type="project" value="UniProtKB-KW"/>
</dbReference>
<feature type="transmembrane region" description="Helical" evidence="2">
    <location>
        <begin position="34"/>
        <end position="57"/>
    </location>
</feature>
<comment type="caution">
    <text evidence="4">The sequence shown here is derived from an EMBL/GenBank/DDBJ whole genome shotgun (WGS) entry which is preliminary data.</text>
</comment>
<dbReference type="InterPro" id="IPR001841">
    <property type="entry name" value="Znf_RING"/>
</dbReference>
<sequence>MSLKLGSISLLKFPGSLLAPSPSPSPSPRRTNNTNLYLDLLALFITCTLVSVLCFLLSRKRNRNHNHNHNHNPDRDVNDSDLEVGVRQGLGDEALEQLMPCVNYSDQEMTPSSNYCVICLENFVDGESCRLFPVCYHIFHSVCIDQWLKEHLTCPVCRISCIDIENY</sequence>
<evidence type="ECO:0000256" key="1">
    <source>
        <dbReference type="PROSITE-ProRule" id="PRU00175"/>
    </source>
</evidence>
<keyword evidence="2" id="KW-1133">Transmembrane helix</keyword>
<feature type="domain" description="RING-type" evidence="3">
    <location>
        <begin position="116"/>
        <end position="158"/>
    </location>
</feature>
<evidence type="ECO:0000259" key="3">
    <source>
        <dbReference type="PROSITE" id="PS50089"/>
    </source>
</evidence>
<gene>
    <name evidence="4" type="ORF">WN944_001603</name>
</gene>
<evidence type="ECO:0000256" key="2">
    <source>
        <dbReference type="SAM" id="Phobius"/>
    </source>
</evidence>
<keyword evidence="1" id="KW-0862">Zinc</keyword>
<dbReference type="PANTHER" id="PTHR46719">
    <property type="entry name" value="TRANSCRIPTION FACTOR C2H2 FAMILY-RELATED"/>
    <property type="match status" value="1"/>
</dbReference>
<dbReference type="PANTHER" id="PTHR46719:SF7">
    <property type="entry name" value="RING-H2 FINGER PROTEIN ATL71-RELATED"/>
    <property type="match status" value="1"/>
</dbReference>